<proteinExistence type="inferred from homology"/>
<dbReference type="PANTHER" id="PTHR30487">
    <property type="entry name" value="TYPE 4 PREPILIN-LIKE PROTEINS LEADER PEPTIDE-PROCESSING ENZYME"/>
    <property type="match status" value="1"/>
</dbReference>
<feature type="domain" description="Prepilin type IV endopeptidase peptidase" evidence="3">
    <location>
        <begin position="5"/>
        <end position="108"/>
    </location>
</feature>
<dbReference type="EMBL" id="FRCF01000006">
    <property type="protein sequence ID" value="SHM18073.1"/>
    <property type="molecule type" value="Genomic_DNA"/>
</dbReference>
<evidence type="ECO:0000313" key="5">
    <source>
        <dbReference type="Proteomes" id="UP000184206"/>
    </source>
</evidence>
<accession>A0A1M7GP25</accession>
<dbReference type="OrthoDB" id="5508079at2"/>
<keyword evidence="2" id="KW-0472">Membrane</keyword>
<evidence type="ECO:0000259" key="3">
    <source>
        <dbReference type="Pfam" id="PF01478"/>
    </source>
</evidence>
<dbReference type="Proteomes" id="UP000184206">
    <property type="component" value="Unassembled WGS sequence"/>
</dbReference>
<dbReference type="InterPro" id="IPR050882">
    <property type="entry name" value="Prepilin_peptidase/N-MTase"/>
</dbReference>
<dbReference type="PANTHER" id="PTHR30487:SF0">
    <property type="entry name" value="PREPILIN LEADER PEPTIDASE_N-METHYLTRANSFERASE-RELATED"/>
    <property type="match status" value="1"/>
</dbReference>
<evidence type="ECO:0000313" key="4">
    <source>
        <dbReference type="EMBL" id="SHM18073.1"/>
    </source>
</evidence>
<dbReference type="AlphaFoldDB" id="A0A1M7GP25"/>
<feature type="transmembrane region" description="Helical" evidence="2">
    <location>
        <begin position="120"/>
        <end position="141"/>
    </location>
</feature>
<feature type="transmembrane region" description="Helical" evidence="2">
    <location>
        <begin position="29"/>
        <end position="46"/>
    </location>
</feature>
<dbReference type="InterPro" id="IPR000045">
    <property type="entry name" value="Prepilin_IV_endopep_pep"/>
</dbReference>
<keyword evidence="5" id="KW-1185">Reference proteome</keyword>
<feature type="transmembrane region" description="Helical" evidence="2">
    <location>
        <begin position="53"/>
        <end position="75"/>
    </location>
</feature>
<evidence type="ECO:0000256" key="1">
    <source>
        <dbReference type="ARBA" id="ARBA00005801"/>
    </source>
</evidence>
<feature type="transmembrane region" description="Helical" evidence="2">
    <location>
        <begin position="95"/>
        <end position="113"/>
    </location>
</feature>
<reference evidence="4 5" key="1">
    <citation type="submission" date="2016-11" db="EMBL/GenBank/DDBJ databases">
        <authorList>
            <person name="Jaros S."/>
            <person name="Januszkiewicz K."/>
            <person name="Wedrychowicz H."/>
        </authorList>
    </citation>
    <scope>NUCLEOTIDE SEQUENCE [LARGE SCALE GENOMIC DNA]</scope>
    <source>
        <strain evidence="4 5">DSM 16010</strain>
    </source>
</reference>
<dbReference type="Gene3D" id="1.20.120.1220">
    <property type="match status" value="1"/>
</dbReference>
<protein>
    <submittedName>
        <fullName evidence="4">Prepilin peptidase CpaA</fullName>
    </submittedName>
</protein>
<dbReference type="GO" id="GO:0006465">
    <property type="term" value="P:signal peptide processing"/>
    <property type="evidence" value="ECO:0007669"/>
    <property type="project" value="TreeGrafter"/>
</dbReference>
<name>A0A1M7GP25_9BACL</name>
<dbReference type="STRING" id="1123231.SAMN02745189_01702"/>
<gene>
    <name evidence="4" type="ORF">SAMN02745189_01702</name>
</gene>
<keyword evidence="2" id="KW-1133">Transmembrane helix</keyword>
<sequence>MLINIFLIVVLAVCVVTDLRKRKIYNKVIFPSLLIAFGMNIAIEGISGLGESLLGFAAGFALLLIPYILGGMGAGDVKLLGLIGALKGSGFVLESFIYTAVIGAMLAILVIVMRGGFKKSLGVGMPYGVAIAGGAAMALLMDVEFL</sequence>
<dbReference type="RefSeq" id="WP_072710143.1">
    <property type="nucleotide sequence ID" value="NZ_FRCF01000006.1"/>
</dbReference>
<dbReference type="Pfam" id="PF01478">
    <property type="entry name" value="Peptidase_A24"/>
    <property type="match status" value="1"/>
</dbReference>
<dbReference type="GO" id="GO:0004190">
    <property type="term" value="F:aspartic-type endopeptidase activity"/>
    <property type="evidence" value="ECO:0007669"/>
    <property type="project" value="InterPro"/>
</dbReference>
<keyword evidence="2" id="KW-0812">Transmembrane</keyword>
<comment type="similarity">
    <text evidence="1">Belongs to the peptidase A24 family.</text>
</comment>
<dbReference type="GO" id="GO:0005886">
    <property type="term" value="C:plasma membrane"/>
    <property type="evidence" value="ECO:0007669"/>
    <property type="project" value="TreeGrafter"/>
</dbReference>
<evidence type="ECO:0000256" key="2">
    <source>
        <dbReference type="SAM" id="Phobius"/>
    </source>
</evidence>
<organism evidence="4 5">
    <name type="scientific">Lacicoccus alkaliphilus DSM 16010</name>
    <dbReference type="NCBI Taxonomy" id="1123231"/>
    <lineage>
        <taxon>Bacteria</taxon>
        <taxon>Bacillati</taxon>
        <taxon>Bacillota</taxon>
        <taxon>Bacilli</taxon>
        <taxon>Bacillales</taxon>
        <taxon>Salinicoccaceae</taxon>
        <taxon>Lacicoccus</taxon>
    </lineage>
</organism>